<dbReference type="InterPro" id="IPR019148">
    <property type="entry name" value="Nuclear_protein_DGCR14_ESS-2"/>
</dbReference>
<sequence length="614" mass="65000">MASPGAPARSQLLPAASGPRRKRAAGDAGAATGRQRVLDEEEYIEGLQTVIQRDFFPDVEKLQAQKEYLEAEENGDLERMRQIAIKFGSALGKTSREPPPPYVTPATFETPELHMGPSVVGGKARARGRGLEDGDGEAAEEAAAEPLPSLDVFLSRHTSEDNASFREIMEVAKERGRARHAWLYQAEEEFEKRQKDSLALPSAEHQAVESGQAGVETWKYKAKNSLMYYPEGEHGTGPPGWTASGVCVSAPYSGPSGVLILRAGRGCVWAESARMCSPPRPPPGCAPWGPARLPRAAPLTPRALLSPPGVPDEEQLLKKPRQVVHKNTRFLRDPFSQALSRSQLQQAAALNAQHKQGKVGPDGKELIPHESPRVGGFGFVATPSPAPDPGARPQGAAGPEDGQRGRRQEPGQEAGGPAESDGEPGQPHPQGPEPCHVPGPAAPGEQDGQQVHGPSSTGQLHPVPRPRQPPQDPGQRAPDPDEHTGPRLGDTHPTQPGPSLHHGQLAAAPRPAQGLRLLLGRARSSTEPAGRLSTQHGTPAFRGAGPVGPIPCSVEPHLFYLSVTKESPWPDGAASLPQGHPRACVALSGPLGADLGGWGSRLSCVASSRRGPAF</sequence>
<protein>
    <recommendedName>
        <fullName evidence="7">Ess-2 splicing factor homolog</fullName>
    </recommendedName>
</protein>
<feature type="region of interest" description="Disordered" evidence="4">
    <location>
        <begin position="1"/>
        <end position="35"/>
    </location>
</feature>
<dbReference type="PANTHER" id="PTHR12940:SF0">
    <property type="entry name" value="SPLICING FACTOR ESS-2 HOMOLOG"/>
    <property type="match status" value="1"/>
</dbReference>
<feature type="compositionally biased region" description="Basic and acidic residues" evidence="4">
    <location>
        <begin position="401"/>
        <end position="410"/>
    </location>
</feature>
<feature type="compositionally biased region" description="Polar residues" evidence="4">
    <location>
        <begin position="447"/>
        <end position="459"/>
    </location>
</feature>
<feature type="compositionally biased region" description="Basic and acidic residues" evidence="4">
    <location>
        <begin position="361"/>
        <end position="372"/>
    </location>
</feature>
<evidence type="ECO:0000256" key="3">
    <source>
        <dbReference type="ARBA" id="ARBA00023242"/>
    </source>
</evidence>
<feature type="compositionally biased region" description="Low complexity" evidence="4">
    <location>
        <begin position="342"/>
        <end position="353"/>
    </location>
</feature>
<accession>A0A8B9Y8N3</accession>
<evidence type="ECO:0000256" key="4">
    <source>
        <dbReference type="SAM" id="MobiDB-lite"/>
    </source>
</evidence>
<dbReference type="AlphaFoldDB" id="A0A8B9Y8N3"/>
<organism evidence="5 6">
    <name type="scientific">Bos mutus grunniens</name>
    <name type="common">Wild yak</name>
    <name type="synonym">Bos grunniens</name>
    <dbReference type="NCBI Taxonomy" id="30521"/>
    <lineage>
        <taxon>Eukaryota</taxon>
        <taxon>Metazoa</taxon>
        <taxon>Chordata</taxon>
        <taxon>Craniata</taxon>
        <taxon>Vertebrata</taxon>
        <taxon>Euteleostomi</taxon>
        <taxon>Mammalia</taxon>
        <taxon>Eutheria</taxon>
        <taxon>Laurasiatheria</taxon>
        <taxon>Artiodactyla</taxon>
        <taxon>Ruminantia</taxon>
        <taxon>Pecora</taxon>
        <taxon>Bovidae</taxon>
        <taxon>Bovinae</taxon>
        <taxon>Bos</taxon>
    </lineage>
</organism>
<evidence type="ECO:0000313" key="5">
    <source>
        <dbReference type="Ensembl" id="ENSBGRP00000030336.1"/>
    </source>
</evidence>
<evidence type="ECO:0000256" key="2">
    <source>
        <dbReference type="ARBA" id="ARBA00009072"/>
    </source>
</evidence>
<evidence type="ECO:0000256" key="1">
    <source>
        <dbReference type="ARBA" id="ARBA00004123"/>
    </source>
</evidence>
<comment type="subcellular location">
    <subcellularLocation>
        <location evidence="1">Nucleus</location>
    </subcellularLocation>
</comment>
<dbReference type="GO" id="GO:0071013">
    <property type="term" value="C:catalytic step 2 spliceosome"/>
    <property type="evidence" value="ECO:0007669"/>
    <property type="project" value="TreeGrafter"/>
</dbReference>
<keyword evidence="6" id="KW-1185">Reference proteome</keyword>
<dbReference type="Ensembl" id="ENSBGRT00000035095.1">
    <property type="protein sequence ID" value="ENSBGRP00000030336.1"/>
    <property type="gene ID" value="ENSBGRG00000019056.1"/>
</dbReference>
<reference evidence="5" key="2">
    <citation type="submission" date="2025-08" db="UniProtKB">
        <authorList>
            <consortium name="Ensembl"/>
        </authorList>
    </citation>
    <scope>IDENTIFICATION</scope>
</reference>
<reference evidence="5" key="1">
    <citation type="submission" date="2019-05" db="EMBL/GenBank/DDBJ databases">
        <authorList>
            <person name="Zhang S."/>
            <person name="Liu J."/>
        </authorList>
    </citation>
    <scope>NUCLEOTIDE SEQUENCE [LARGE SCALE GENOMIC DNA]</scope>
</reference>
<feature type="compositionally biased region" description="Pro residues" evidence="4">
    <location>
        <begin position="426"/>
        <end position="441"/>
    </location>
</feature>
<feature type="compositionally biased region" description="Pro residues" evidence="4">
    <location>
        <begin position="463"/>
        <end position="472"/>
    </location>
</feature>
<feature type="compositionally biased region" description="Acidic residues" evidence="4">
    <location>
        <begin position="133"/>
        <end position="143"/>
    </location>
</feature>
<evidence type="ECO:0000313" key="6">
    <source>
        <dbReference type="Proteomes" id="UP000694520"/>
    </source>
</evidence>
<dbReference type="PANTHER" id="PTHR12940">
    <property type="entry name" value="ES-2 PROTEIN - RELATED"/>
    <property type="match status" value="1"/>
</dbReference>
<dbReference type="GeneTree" id="ENSGT00390000009387"/>
<feature type="region of interest" description="Disordered" evidence="4">
    <location>
        <begin position="342"/>
        <end position="508"/>
    </location>
</feature>
<comment type="similarity">
    <text evidence="2">Belongs to the ESS2 family.</text>
</comment>
<feature type="region of interest" description="Disordered" evidence="4">
    <location>
        <begin position="113"/>
        <end position="146"/>
    </location>
</feature>
<feature type="compositionally biased region" description="Low complexity" evidence="4">
    <location>
        <begin position="26"/>
        <end position="35"/>
    </location>
</feature>
<name>A0A8B9Y8N3_BOSMU</name>
<reference evidence="5" key="3">
    <citation type="submission" date="2025-09" db="UniProtKB">
        <authorList>
            <consortium name="Ensembl"/>
        </authorList>
    </citation>
    <scope>IDENTIFICATION</scope>
</reference>
<evidence type="ECO:0008006" key="7">
    <source>
        <dbReference type="Google" id="ProtNLM"/>
    </source>
</evidence>
<keyword evidence="3" id="KW-0539">Nucleus</keyword>
<proteinExistence type="inferred from homology"/>
<dbReference type="Pfam" id="PF09751">
    <property type="entry name" value="Es2"/>
    <property type="match status" value="1"/>
</dbReference>
<dbReference type="Proteomes" id="UP000694520">
    <property type="component" value="Chromosome 16"/>
</dbReference>